<name>A0A023ZW95_9CAUD</name>
<dbReference type="Proteomes" id="UP000024435">
    <property type="component" value="Segment"/>
</dbReference>
<reference evidence="1 2" key="1">
    <citation type="submission" date="2014-03" db="EMBL/GenBank/DDBJ databases">
        <authorList>
            <person name="Bragg J."/>
            <person name="Dehn A."/>
            <person name="Hefner M."/>
            <person name="McHugh D."/>
            <person name="Petersen P."/>
            <person name="Zeba F."/>
            <person name="Zegers G.P."/>
            <person name="Page S.T."/>
            <person name="Bradley K.W."/>
            <person name="Clarke D.Q."/>
            <person name="Lewis M.F."/>
            <person name="Barker L.P."/>
            <person name="Bailey C."/>
            <person name="Asai D.J."/>
            <person name="Garber M.L."/>
            <person name="Bowman C.A."/>
            <person name="Russell D.A."/>
            <person name="Pope W.H."/>
            <person name="Jacobs-Sera D."/>
            <person name="Hendrix R.W."/>
            <person name="Hatfull G.F."/>
        </authorList>
    </citation>
    <scope>NUCLEOTIDE SEQUENCE [LARGE SCALE GENOMIC DNA]</scope>
</reference>
<protein>
    <submittedName>
        <fullName evidence="1">Uncharacterized protein</fullName>
    </submittedName>
</protein>
<sequence>MKRPPQEYIDALTALLDDLMETIRKDRTPFEEVLEMVLDRNAEGGLIMTPEQNEMVLGVLLTLALRRFAGL</sequence>
<dbReference type="RefSeq" id="YP_009031522.1">
    <property type="nucleotide sequence ID" value="NC_024138.1"/>
</dbReference>
<proteinExistence type="predicted"/>
<keyword evidence="2" id="KW-1185">Reference proteome</keyword>
<dbReference type="KEGG" id="vg:19487450"/>
<evidence type="ECO:0000313" key="2">
    <source>
        <dbReference type="Proteomes" id="UP000024435"/>
    </source>
</evidence>
<dbReference type="EMBL" id="KJ538721">
    <property type="protein sequence ID" value="AHY84086.1"/>
    <property type="molecule type" value="Genomic_DNA"/>
</dbReference>
<accession>A0A023ZW95</accession>
<organism evidence="1 2">
    <name type="scientific">Mycobacterium phage MosMoris</name>
    <dbReference type="NCBI Taxonomy" id="1471542"/>
    <lineage>
        <taxon>Viruses</taxon>
        <taxon>Duplodnaviria</taxon>
        <taxon>Heunggongvirae</taxon>
        <taxon>Uroviricota</taxon>
        <taxon>Caudoviricetes</taxon>
        <taxon>Marvinvirus</taxon>
        <taxon>Marvinvirus mosmoris</taxon>
    </lineage>
</organism>
<gene>
    <name evidence="1" type="primary">12</name>
    <name evidence="1" type="ORF">PBI_MOSMORIS_12</name>
</gene>
<dbReference type="GeneID" id="19487450"/>
<evidence type="ECO:0000313" key="1">
    <source>
        <dbReference type="EMBL" id="AHY84086.1"/>
    </source>
</evidence>